<name>A0AAV7X418_9NEOP</name>
<dbReference type="InterPro" id="IPR056834">
    <property type="entry name" value="ARM_TT21_C"/>
</dbReference>
<dbReference type="Gene3D" id="1.25.40.10">
    <property type="entry name" value="Tetratricopeptide repeat domain"/>
    <property type="match status" value="6"/>
</dbReference>
<keyword evidence="3 4" id="KW-0802">TPR repeat</keyword>
<evidence type="ECO:0000259" key="6">
    <source>
        <dbReference type="Pfam" id="PF25062"/>
    </source>
</evidence>
<dbReference type="Pfam" id="PF25060">
    <property type="entry name" value="ARM_TT21_2nd"/>
    <property type="match status" value="1"/>
</dbReference>
<keyword evidence="2" id="KW-0677">Repeat</keyword>
<dbReference type="FunFam" id="1.25.40.10:FF:000219">
    <property type="entry name" value="Tetratricopeptide repeat domain 21B"/>
    <property type="match status" value="1"/>
</dbReference>
<proteinExistence type="inferred from homology"/>
<feature type="domain" description="Tetratricopeptide repeat protein 21A/21B C-terminal ARM" evidence="7">
    <location>
        <begin position="1151"/>
        <end position="1376"/>
    </location>
</feature>
<dbReference type="SUPFAM" id="SSF48452">
    <property type="entry name" value="TPR-like"/>
    <property type="match status" value="5"/>
</dbReference>
<evidence type="ECO:0000256" key="4">
    <source>
        <dbReference type="PROSITE-ProRule" id="PRU00339"/>
    </source>
</evidence>
<dbReference type="Pfam" id="PF25064">
    <property type="entry name" value="ARM_TT21_5th"/>
    <property type="match status" value="1"/>
</dbReference>
<dbReference type="InterPro" id="IPR056836">
    <property type="entry name" value="ARM_TT21_4th"/>
</dbReference>
<evidence type="ECO:0000256" key="2">
    <source>
        <dbReference type="ARBA" id="ARBA00022737"/>
    </source>
</evidence>
<keyword evidence="11" id="KW-1185">Reference proteome</keyword>
<dbReference type="Pfam" id="PF25063">
    <property type="entry name" value="ARM_TT21_C"/>
    <property type="match status" value="1"/>
</dbReference>
<dbReference type="GO" id="GO:0030991">
    <property type="term" value="C:intraciliary transport particle A"/>
    <property type="evidence" value="ECO:0007669"/>
    <property type="project" value="TreeGrafter"/>
</dbReference>
<feature type="domain" description="Tetratricopeptide repeat protein 21A/21B fourth ARM" evidence="9">
    <location>
        <begin position="788"/>
        <end position="957"/>
    </location>
</feature>
<evidence type="ECO:0000313" key="11">
    <source>
        <dbReference type="Proteomes" id="UP001075354"/>
    </source>
</evidence>
<dbReference type="EMBL" id="JAPTSV010000014">
    <property type="protein sequence ID" value="KAJ1520659.1"/>
    <property type="molecule type" value="Genomic_DNA"/>
</dbReference>
<feature type="domain" description="Tetratricopeptide repeat protein 21A/21B second ARM" evidence="5">
    <location>
        <begin position="278"/>
        <end position="566"/>
    </location>
</feature>
<dbReference type="GO" id="GO:0035721">
    <property type="term" value="P:intraciliary retrograde transport"/>
    <property type="evidence" value="ECO:0007669"/>
    <property type="project" value="TreeGrafter"/>
</dbReference>
<evidence type="ECO:0000259" key="7">
    <source>
        <dbReference type="Pfam" id="PF25063"/>
    </source>
</evidence>
<dbReference type="InterPro" id="IPR056835">
    <property type="entry name" value="ARM_TT21_5th"/>
</dbReference>
<evidence type="ECO:0000259" key="5">
    <source>
        <dbReference type="Pfam" id="PF25060"/>
    </source>
</evidence>
<dbReference type="InterPro" id="IPR040364">
    <property type="entry name" value="TTC21A/TTC21B"/>
</dbReference>
<feature type="domain" description="Tetratricopeptide repeat protein 21A/21B N-terminal ARM repeat" evidence="6">
    <location>
        <begin position="11"/>
        <end position="241"/>
    </location>
</feature>
<dbReference type="PANTHER" id="PTHR14699">
    <property type="entry name" value="STI2 PROTEIN-RELATED"/>
    <property type="match status" value="1"/>
</dbReference>
<dbReference type="SMART" id="SM00028">
    <property type="entry name" value="TPR"/>
    <property type="match status" value="10"/>
</dbReference>
<dbReference type="InterPro" id="IPR056832">
    <property type="entry name" value="ARM_TT21_2nd"/>
</dbReference>
<dbReference type="GO" id="GO:0005929">
    <property type="term" value="C:cilium"/>
    <property type="evidence" value="ECO:0007669"/>
    <property type="project" value="GOC"/>
</dbReference>
<feature type="repeat" description="TPR" evidence="4">
    <location>
        <begin position="750"/>
        <end position="783"/>
    </location>
</feature>
<evidence type="ECO:0000313" key="10">
    <source>
        <dbReference type="EMBL" id="KAJ1520659.1"/>
    </source>
</evidence>
<protein>
    <recommendedName>
        <fullName evidence="12">Tetratricopeptide repeat protein 21B-like</fullName>
    </recommendedName>
</protein>
<dbReference type="GO" id="GO:0061512">
    <property type="term" value="P:protein localization to cilium"/>
    <property type="evidence" value="ECO:0007669"/>
    <property type="project" value="TreeGrafter"/>
</dbReference>
<dbReference type="Proteomes" id="UP001075354">
    <property type="component" value="Chromosome 14"/>
</dbReference>
<comment type="similarity">
    <text evidence="1">Belongs to the TTC21 family.</text>
</comment>
<evidence type="ECO:0000259" key="8">
    <source>
        <dbReference type="Pfam" id="PF25064"/>
    </source>
</evidence>
<feature type="domain" description="Tetratricopeptide repeat protein 21A/21B fifth ARM repeats" evidence="8">
    <location>
        <begin position="1007"/>
        <end position="1123"/>
    </location>
</feature>
<sequence length="1381" mass="149978">MDSEQDIKARVLYLLRAGLFHSAQTLALEGVRRYPADNVFRMYNGWALALGHRPQEAIRELDSLSGDRDISLGVIVSLLHAHKLCSTTDHEAVSSLDARLKEERRSAGELPLYHAAYFLCLAGRAERGREYADRLLKGSPQSYWGLTVRGWIEISLLRDAKDEKSPETRAKNAADYFNRALDQNKAHTDAAFGGVRAQEHLGNHTGAMNVLNQMIVRFPSATPPLMEKMRNQLAQHDWGQASDSAARALAIDTNSLDALQVNALVLLCRDGDYEEGAQAVRRLGDAMEKIEPKNSHLYLENAQLFSRVCGRNAAVLAETYRLAERAARAEPAGGGAAHAKHAVELGQQCLLAGRLADAARHFRAATRADESSVGALVGLTATLLADDGSAVPPAAPGDREQARQQVEFLQEVQGSNPTADVLLMAARLSAGDSERALKLLDGGVQAHLRLLRGEAFGPAYLRALNPDMLLQVAKEYQRHAPDTALAASPGITPPTPEALKQCMAVLELVREACPGLLPAHLALARTQLMAGDVRAAQNTLRHVLDTVDSTSADGHLLLAQALLRQGNAAAAAQSLEVAVSYNFAVRERPLFHLLTALAQRARGDLDESLKSLTAAQALSGLRPGSGGGAGGHGHALSRSEQATVLLELAGLHQEQGRWPEALLALHDAAERFRDTAEEGRVAMAHADVLLARGEPGDPAAALAVLGAVRPSQPYYLQARHKMAHVHLKVRKDRRAYAEVFRQLVDEDPSPQSLVLLGDAYMAVQEPEKAIETYEQALRKSPPNRNPGLACKTGRALVQTHQYGKALNYYREAVRGDSDPQLRLDMAALCLKLGQLDKADATLTQELAKEPSANDAEALSVRVRLQELQARVRERRGSGPAGTTAGSVPGVQAALACLQEARATQARVLKLVAAREGEDSAAALEERAVGARLCRQMALHAASLRDNAAAVRHYREALVLQTRADDQPSPDSADTLIALAKLYMQVGDLEQCQATCQTLLLAVPEHDAATVMMADLAFRRVDLDGAWQHFSALLQRRPVYWTALARLVEVSRRRGQLASSLPFLDAAEAAAGQRAQAEPGLSYCRGLYSWYSGNSSQALHQFNAARRDLEWGQQAVHNMIEICLDGQAAAGDDGGLGLLGEDRDARQAALATAERLLAELRGAAGGPEEELNKRLLANQLLLATADKRNVEKAVQDLTAVVTAETENHREPAGAVLGLAQALLLQKQAQRARNQLKRLARTPWTVEQANHLEKAWLLLADLYIQQGKQELAAELLRRVLQHNQGCTRAYESLGVMAEKEQTYREAAAHYERAWRLGGSGADAGDAGAARSQPALGYKLAFQYMKCKQFADAIDVCQQVLAAHPNYPRIRKDILDKSRNHLRT</sequence>
<dbReference type="InterPro" id="IPR056833">
    <property type="entry name" value="ARM_TT21_N"/>
</dbReference>
<dbReference type="Pfam" id="PF25062">
    <property type="entry name" value="ARM_TT21_N"/>
    <property type="match status" value="1"/>
</dbReference>
<evidence type="ECO:0000256" key="1">
    <source>
        <dbReference type="ARBA" id="ARBA00010935"/>
    </source>
</evidence>
<evidence type="ECO:0008006" key="12">
    <source>
        <dbReference type="Google" id="ProtNLM"/>
    </source>
</evidence>
<reference evidence="10" key="1">
    <citation type="submission" date="2022-12" db="EMBL/GenBank/DDBJ databases">
        <title>Chromosome-level genome assembly of the bean flower thrips Megalurothrips usitatus.</title>
        <authorList>
            <person name="Ma L."/>
            <person name="Liu Q."/>
            <person name="Li H."/>
            <person name="Cai W."/>
        </authorList>
    </citation>
    <scope>NUCLEOTIDE SEQUENCE</scope>
    <source>
        <strain evidence="10">Cailab_2022a</strain>
    </source>
</reference>
<gene>
    <name evidence="10" type="ORF">ONE63_003764</name>
</gene>
<dbReference type="PANTHER" id="PTHR14699:SF0">
    <property type="entry name" value="TETRATRICOPEPTIDE REPEAT PROTEIN 21 HOMOLOG"/>
    <property type="match status" value="1"/>
</dbReference>
<evidence type="ECO:0000256" key="3">
    <source>
        <dbReference type="ARBA" id="ARBA00022803"/>
    </source>
</evidence>
<comment type="caution">
    <text evidence="10">The sequence shown here is derived from an EMBL/GenBank/DDBJ whole genome shotgun (WGS) entry which is preliminary data.</text>
</comment>
<dbReference type="PROSITE" id="PS50005">
    <property type="entry name" value="TPR"/>
    <property type="match status" value="1"/>
</dbReference>
<evidence type="ECO:0000259" key="9">
    <source>
        <dbReference type="Pfam" id="PF25068"/>
    </source>
</evidence>
<organism evidence="10 11">
    <name type="scientific">Megalurothrips usitatus</name>
    <name type="common">bean blossom thrips</name>
    <dbReference type="NCBI Taxonomy" id="439358"/>
    <lineage>
        <taxon>Eukaryota</taxon>
        <taxon>Metazoa</taxon>
        <taxon>Ecdysozoa</taxon>
        <taxon>Arthropoda</taxon>
        <taxon>Hexapoda</taxon>
        <taxon>Insecta</taxon>
        <taxon>Pterygota</taxon>
        <taxon>Neoptera</taxon>
        <taxon>Paraneoptera</taxon>
        <taxon>Thysanoptera</taxon>
        <taxon>Terebrantia</taxon>
        <taxon>Thripoidea</taxon>
        <taxon>Thripidae</taxon>
        <taxon>Megalurothrips</taxon>
    </lineage>
</organism>
<dbReference type="InterPro" id="IPR011990">
    <property type="entry name" value="TPR-like_helical_dom_sf"/>
</dbReference>
<dbReference type="Pfam" id="PF25068">
    <property type="entry name" value="ARM_TT21_4th"/>
    <property type="match status" value="1"/>
</dbReference>
<accession>A0AAV7X418</accession>
<dbReference type="Pfam" id="PF13176">
    <property type="entry name" value="TPR_7"/>
    <property type="match status" value="1"/>
</dbReference>
<dbReference type="Pfam" id="PF25058">
    <property type="entry name" value="ARM_TT21"/>
    <property type="match status" value="1"/>
</dbReference>
<dbReference type="InterPro" id="IPR019734">
    <property type="entry name" value="TPR_rpt"/>
</dbReference>